<evidence type="ECO:0000256" key="3">
    <source>
        <dbReference type="ARBA" id="ARBA00022473"/>
    </source>
</evidence>
<evidence type="ECO:0000256" key="5">
    <source>
        <dbReference type="ARBA" id="ARBA00023163"/>
    </source>
</evidence>
<dbReference type="InterPro" id="IPR051003">
    <property type="entry name" value="AP_axis_regulatory_Homeobox"/>
</dbReference>
<dbReference type="PANTHER" id="PTHR45804">
    <property type="entry name" value="SEGMENTATION PROTEIN FUSHI TARAZU-LIKE PROTEIN"/>
    <property type="match status" value="1"/>
</dbReference>
<dbReference type="SUPFAM" id="SSF46689">
    <property type="entry name" value="Homeodomain-like"/>
    <property type="match status" value="1"/>
</dbReference>
<dbReference type="PANTHER" id="PTHR45804:SF5">
    <property type="entry name" value="HOMEOBOX PROTEIN HOX-C13"/>
    <property type="match status" value="1"/>
</dbReference>
<keyword evidence="4" id="KW-0805">Transcription regulation</keyword>
<evidence type="ECO:0000256" key="7">
    <source>
        <dbReference type="RuleBase" id="RU000682"/>
    </source>
</evidence>
<keyword evidence="6 7" id="KW-0371">Homeobox</keyword>
<keyword evidence="6 7" id="KW-0238">DNA-binding</keyword>
<dbReference type="InterPro" id="IPR001356">
    <property type="entry name" value="HD"/>
</dbReference>
<dbReference type="GO" id="GO:0003677">
    <property type="term" value="F:DNA binding"/>
    <property type="evidence" value="ECO:0007669"/>
    <property type="project" value="UniProtKB-UniRule"/>
</dbReference>
<protein>
    <submittedName>
        <fullName evidence="9">Homeobox Hox-C13</fullName>
    </submittedName>
</protein>
<dbReference type="CDD" id="cd00086">
    <property type="entry name" value="homeodomain"/>
    <property type="match status" value="1"/>
</dbReference>
<evidence type="ECO:0000256" key="4">
    <source>
        <dbReference type="ARBA" id="ARBA00023015"/>
    </source>
</evidence>
<keyword evidence="10" id="KW-1185">Reference proteome</keyword>
<feature type="DNA-binding region" description="Homeobox" evidence="6">
    <location>
        <begin position="203"/>
        <end position="254"/>
    </location>
</feature>
<dbReference type="Proteomes" id="UP000290572">
    <property type="component" value="Unassembled WGS sequence"/>
</dbReference>
<dbReference type="Pfam" id="PF00046">
    <property type="entry name" value="Homeodomain"/>
    <property type="match status" value="1"/>
</dbReference>
<dbReference type="Gene3D" id="1.10.10.60">
    <property type="entry name" value="Homeodomain-like"/>
    <property type="match status" value="1"/>
</dbReference>
<keyword evidence="6 7" id="KW-0539">Nucleus</keyword>
<evidence type="ECO:0000256" key="2">
    <source>
        <dbReference type="ARBA" id="ARBA00006317"/>
    </source>
</evidence>
<comment type="caution">
    <text evidence="9">The sequence shown here is derived from an EMBL/GenBank/DDBJ whole genome shotgun (WGS) entry which is preliminary data.</text>
</comment>
<keyword evidence="3" id="KW-0217">Developmental protein</keyword>
<dbReference type="AlphaFoldDB" id="A0A498M2C0"/>
<dbReference type="STRING" id="84645.A0A498M2C0"/>
<dbReference type="InterPro" id="IPR009057">
    <property type="entry name" value="Homeodomain-like_sf"/>
</dbReference>
<keyword evidence="5" id="KW-0804">Transcription</keyword>
<dbReference type="InterPro" id="IPR022067">
    <property type="entry name" value="HoxA13_N"/>
</dbReference>
<dbReference type="GO" id="GO:0005634">
    <property type="term" value="C:nucleus"/>
    <property type="evidence" value="ECO:0007669"/>
    <property type="project" value="UniProtKB-SubCell"/>
</dbReference>
<dbReference type="EMBL" id="QBIY01013130">
    <property type="protein sequence ID" value="RXN11497.1"/>
    <property type="molecule type" value="Genomic_DNA"/>
</dbReference>
<evidence type="ECO:0000256" key="1">
    <source>
        <dbReference type="ARBA" id="ARBA00004123"/>
    </source>
</evidence>
<gene>
    <name evidence="9" type="ORF">ROHU_010587</name>
</gene>
<comment type="subcellular location">
    <subcellularLocation>
        <location evidence="1 6 7">Nucleus</location>
    </subcellularLocation>
</comment>
<accession>A0A498M2C0</accession>
<dbReference type="SMART" id="SM00389">
    <property type="entry name" value="HOX"/>
    <property type="match status" value="1"/>
</dbReference>
<feature type="domain" description="Homeobox" evidence="8">
    <location>
        <begin position="201"/>
        <end position="253"/>
    </location>
</feature>
<proteinExistence type="inferred from homology"/>
<evidence type="ECO:0000313" key="10">
    <source>
        <dbReference type="Proteomes" id="UP000290572"/>
    </source>
</evidence>
<dbReference type="Pfam" id="PF12284">
    <property type="entry name" value="HoxA13_N"/>
    <property type="match status" value="1"/>
</dbReference>
<evidence type="ECO:0000313" key="9">
    <source>
        <dbReference type="EMBL" id="RXN11497.1"/>
    </source>
</evidence>
<evidence type="ECO:0000256" key="6">
    <source>
        <dbReference type="PROSITE-ProRule" id="PRU00108"/>
    </source>
</evidence>
<comment type="similarity">
    <text evidence="2">Belongs to the Abd-B homeobox family.</text>
</comment>
<evidence type="ECO:0000259" key="8">
    <source>
        <dbReference type="PROSITE" id="PS50071"/>
    </source>
</evidence>
<organism evidence="9 10">
    <name type="scientific">Labeo rohita</name>
    <name type="common">Indian major carp</name>
    <name type="synonym">Cyprinus rohita</name>
    <dbReference type="NCBI Taxonomy" id="84645"/>
    <lineage>
        <taxon>Eukaryota</taxon>
        <taxon>Metazoa</taxon>
        <taxon>Chordata</taxon>
        <taxon>Craniata</taxon>
        <taxon>Vertebrata</taxon>
        <taxon>Euteleostomi</taxon>
        <taxon>Actinopterygii</taxon>
        <taxon>Neopterygii</taxon>
        <taxon>Teleostei</taxon>
        <taxon>Ostariophysi</taxon>
        <taxon>Cypriniformes</taxon>
        <taxon>Cyprinidae</taxon>
        <taxon>Labeoninae</taxon>
        <taxon>Labeonini</taxon>
        <taxon>Labeo</taxon>
    </lineage>
</organism>
<sequence>MEGSSGNCSASHCRDFISHPALGRHSGNLANHQGAVYPEITPQDAGRQCPAPQASSGTSLSYEYPFGGPYYGCRLSYPHNVSLQQKPCSYHPAEKYMESSSALPTEELSSRSKEFAIYPSFASSYQTVPGYLDVPVVPGISAHLESRHETLIPMERYQHWTMSNGWDEQLYCSKEQTHFNHLWKSQFSDVVPHQTEINGYRRGRKKRVPYTKIQSKELEKEYAASKFITKDKRRRISATTNLSERQSDEVFTSLVCLDTLRPPHPSPHFTSGSQSLTQHLVVPPHIGFYTPQICVSPSSPQRANMPQTADPIAQGEDVNTWLRGMTESLTPKTCELLFFLIIILILRRLLTHDSSQNNNHEELVKITSSLSYAFTAQLHLSDKHITHLQEELPRAQSRIDKLEVKVQDQLKAPNEREQETMEQVKKLQAALGAAQCDQQQANAAQKDLELNPGHPCDDAETEPLDHIFLGAYLLIVIIDNGVIQYVPCGKTTRRHLWTKAWAEEPRHRIPDWEKLVAGKH</sequence>
<reference evidence="9 10" key="1">
    <citation type="submission" date="2018-03" db="EMBL/GenBank/DDBJ databases">
        <title>Draft genome sequence of Rohu Carp (Labeo rohita).</title>
        <authorList>
            <person name="Das P."/>
            <person name="Kushwaha B."/>
            <person name="Joshi C.G."/>
            <person name="Kumar D."/>
            <person name="Nagpure N.S."/>
            <person name="Sahoo L."/>
            <person name="Das S.P."/>
            <person name="Bit A."/>
            <person name="Patnaik S."/>
            <person name="Meher P.K."/>
            <person name="Jayasankar P."/>
            <person name="Koringa P.G."/>
            <person name="Patel N.V."/>
            <person name="Hinsu A.T."/>
            <person name="Kumar R."/>
            <person name="Pandey M."/>
            <person name="Agarwal S."/>
            <person name="Srivastava S."/>
            <person name="Singh M."/>
            <person name="Iquebal M.A."/>
            <person name="Jaiswal S."/>
            <person name="Angadi U.B."/>
            <person name="Kumar N."/>
            <person name="Raza M."/>
            <person name="Shah T.M."/>
            <person name="Rai A."/>
            <person name="Jena J.K."/>
        </authorList>
    </citation>
    <scope>NUCLEOTIDE SEQUENCE [LARGE SCALE GENOMIC DNA]</scope>
    <source>
        <strain evidence="9">DASCIFA01</strain>
        <tissue evidence="9">Testis</tissue>
    </source>
</reference>
<name>A0A498M2C0_LABRO</name>
<dbReference type="PROSITE" id="PS50071">
    <property type="entry name" value="HOMEOBOX_2"/>
    <property type="match status" value="1"/>
</dbReference>